<gene>
    <name evidence="2" type="ORF">RR46_00272</name>
</gene>
<evidence type="ECO:0000313" key="3">
    <source>
        <dbReference type="Proteomes" id="UP000053268"/>
    </source>
</evidence>
<sequence length="85" mass="9699">MTRNKGDNRQRSKKTQNDDSANAKGTEKEVSRLDSLDEEDQGFGGWLRVGSEPDPMRTYSELMKDQESKVESLIVFMAPVFRSKN</sequence>
<name>A0A0N0P9Q3_PAPXU</name>
<reference evidence="2 3" key="1">
    <citation type="journal article" date="2015" name="Nat. Commun.">
        <title>Outbred genome sequencing and CRISPR/Cas9 gene editing in butterflies.</title>
        <authorList>
            <person name="Li X."/>
            <person name="Fan D."/>
            <person name="Zhang W."/>
            <person name="Liu G."/>
            <person name="Zhang L."/>
            <person name="Zhao L."/>
            <person name="Fang X."/>
            <person name="Chen L."/>
            <person name="Dong Y."/>
            <person name="Chen Y."/>
            <person name="Ding Y."/>
            <person name="Zhao R."/>
            <person name="Feng M."/>
            <person name="Zhu Y."/>
            <person name="Feng Y."/>
            <person name="Jiang X."/>
            <person name="Zhu D."/>
            <person name="Xiang H."/>
            <person name="Feng X."/>
            <person name="Li S."/>
            <person name="Wang J."/>
            <person name="Zhang G."/>
            <person name="Kronforst M.R."/>
            <person name="Wang W."/>
        </authorList>
    </citation>
    <scope>NUCLEOTIDE SEQUENCE [LARGE SCALE GENOMIC DNA]</scope>
    <source>
        <strain evidence="2">Ya'a_city_454_Px</strain>
        <tissue evidence="2">Whole body</tissue>
    </source>
</reference>
<evidence type="ECO:0000313" key="2">
    <source>
        <dbReference type="EMBL" id="KPJ02100.1"/>
    </source>
</evidence>
<feature type="compositionally biased region" description="Basic and acidic residues" evidence="1">
    <location>
        <begin position="25"/>
        <end position="35"/>
    </location>
</feature>
<keyword evidence="3" id="KW-1185">Reference proteome</keyword>
<accession>A0A0N0P9Q3</accession>
<organism evidence="2 3">
    <name type="scientific">Papilio xuthus</name>
    <name type="common">Asian swallowtail butterfly</name>
    <dbReference type="NCBI Taxonomy" id="66420"/>
    <lineage>
        <taxon>Eukaryota</taxon>
        <taxon>Metazoa</taxon>
        <taxon>Ecdysozoa</taxon>
        <taxon>Arthropoda</taxon>
        <taxon>Hexapoda</taxon>
        <taxon>Insecta</taxon>
        <taxon>Pterygota</taxon>
        <taxon>Neoptera</taxon>
        <taxon>Endopterygota</taxon>
        <taxon>Lepidoptera</taxon>
        <taxon>Glossata</taxon>
        <taxon>Ditrysia</taxon>
        <taxon>Papilionoidea</taxon>
        <taxon>Papilionidae</taxon>
        <taxon>Papilioninae</taxon>
        <taxon>Papilio</taxon>
    </lineage>
</organism>
<proteinExistence type="predicted"/>
<dbReference type="EMBL" id="KQ459255">
    <property type="protein sequence ID" value="KPJ02100.1"/>
    <property type="molecule type" value="Genomic_DNA"/>
</dbReference>
<evidence type="ECO:0000256" key="1">
    <source>
        <dbReference type="SAM" id="MobiDB-lite"/>
    </source>
</evidence>
<dbReference type="AlphaFoldDB" id="A0A0N0P9Q3"/>
<feature type="compositionally biased region" description="Basic and acidic residues" evidence="1">
    <location>
        <begin position="1"/>
        <end position="10"/>
    </location>
</feature>
<feature type="region of interest" description="Disordered" evidence="1">
    <location>
        <begin position="1"/>
        <end position="54"/>
    </location>
</feature>
<protein>
    <submittedName>
        <fullName evidence="2">Uncharacterized protein</fullName>
    </submittedName>
</protein>
<dbReference type="Proteomes" id="UP000053268">
    <property type="component" value="Unassembled WGS sequence"/>
</dbReference>